<organism evidence="1 2">
    <name type="scientific">Aliibacillus thermotolerans</name>
    <dbReference type="NCBI Taxonomy" id="1834418"/>
    <lineage>
        <taxon>Bacteria</taxon>
        <taxon>Bacillati</taxon>
        <taxon>Bacillota</taxon>
        <taxon>Bacilli</taxon>
        <taxon>Bacillales</taxon>
        <taxon>Bacillaceae</taxon>
        <taxon>Aliibacillus</taxon>
    </lineage>
</organism>
<reference evidence="2" key="1">
    <citation type="journal article" date="2019" name="Int. J. Syst. Evol. Microbiol.">
        <title>The Global Catalogue of Microorganisms (GCM) 10K type strain sequencing project: providing services to taxonomists for standard genome sequencing and annotation.</title>
        <authorList>
            <consortium name="The Broad Institute Genomics Platform"/>
            <consortium name="The Broad Institute Genome Sequencing Center for Infectious Disease"/>
            <person name="Wu L."/>
            <person name="Ma J."/>
        </authorList>
    </citation>
    <scope>NUCLEOTIDE SEQUENCE [LARGE SCALE GENOMIC DNA]</scope>
    <source>
        <strain evidence="2">CGMCC 1.15790</strain>
    </source>
</reference>
<sequence>MVKDYLQARFGEEANTLLEWVDQITDLNVWHSLTPKIYRAKNIKEVERLFEEGMKNEKE</sequence>
<comment type="caution">
    <text evidence="1">The sequence shown here is derived from an EMBL/GenBank/DDBJ whole genome shotgun (WGS) entry which is preliminary data.</text>
</comment>
<proteinExistence type="predicted"/>
<accession>A0ABW0U6L3</accession>
<name>A0ABW0U6L3_9BACI</name>
<keyword evidence="2" id="KW-1185">Reference proteome</keyword>
<protein>
    <submittedName>
        <fullName evidence="1">Uncharacterized protein</fullName>
    </submittedName>
</protein>
<dbReference type="EMBL" id="JBHSPF010000050">
    <property type="protein sequence ID" value="MFC5629130.1"/>
    <property type="molecule type" value="Genomic_DNA"/>
</dbReference>
<evidence type="ECO:0000313" key="2">
    <source>
        <dbReference type="Proteomes" id="UP001596143"/>
    </source>
</evidence>
<dbReference type="RefSeq" id="WP_270896969.1">
    <property type="nucleotide sequence ID" value="NZ_JBHSPF010000050.1"/>
</dbReference>
<evidence type="ECO:0000313" key="1">
    <source>
        <dbReference type="EMBL" id="MFC5629130.1"/>
    </source>
</evidence>
<gene>
    <name evidence="1" type="ORF">ACFPTR_09670</name>
</gene>
<dbReference type="Proteomes" id="UP001596143">
    <property type="component" value="Unassembled WGS sequence"/>
</dbReference>